<keyword evidence="3 6" id="KW-0547">Nucleotide-binding</keyword>
<dbReference type="PROSITE" id="PS50011">
    <property type="entry name" value="PROTEIN_KINASE_DOM"/>
    <property type="match status" value="1"/>
</dbReference>
<gene>
    <name evidence="6" type="primary">PAN3</name>
    <name evidence="8" type="ORF">RN001_010105</name>
</gene>
<dbReference type="AlphaFoldDB" id="A0AAN7P5Z4"/>
<dbReference type="PANTHER" id="PTHR12272:SF11">
    <property type="entry name" value="PAN2-PAN3 DEADENYLATION COMPLEX SUBUNIT PAN3"/>
    <property type="match status" value="1"/>
</dbReference>
<dbReference type="InterPro" id="IPR030844">
    <property type="entry name" value="PAN3"/>
</dbReference>
<dbReference type="SUPFAM" id="SSF56112">
    <property type="entry name" value="Protein kinase-like (PK-like)"/>
    <property type="match status" value="1"/>
</dbReference>
<dbReference type="EMBL" id="JARPUR010000004">
    <property type="protein sequence ID" value="KAK4877599.1"/>
    <property type="molecule type" value="Genomic_DNA"/>
</dbReference>
<dbReference type="GO" id="GO:0006397">
    <property type="term" value="P:mRNA processing"/>
    <property type="evidence" value="ECO:0007669"/>
    <property type="project" value="UniProtKB-KW"/>
</dbReference>
<evidence type="ECO:0000256" key="5">
    <source>
        <dbReference type="ARBA" id="ARBA00023054"/>
    </source>
</evidence>
<dbReference type="GO" id="GO:0000289">
    <property type="term" value="P:nuclear-transcribed mRNA poly(A) tail shortening"/>
    <property type="evidence" value="ECO:0007669"/>
    <property type="project" value="UniProtKB-UniRule"/>
</dbReference>
<feature type="binding site" evidence="6">
    <location>
        <position position="314"/>
    </location>
    <ligand>
        <name>ATP</name>
        <dbReference type="ChEBI" id="CHEBI:30616"/>
    </ligand>
</feature>
<evidence type="ECO:0000313" key="8">
    <source>
        <dbReference type="EMBL" id="KAK4877599.1"/>
    </source>
</evidence>
<evidence type="ECO:0000256" key="1">
    <source>
        <dbReference type="ARBA" id="ARBA00022490"/>
    </source>
</evidence>
<dbReference type="InterPro" id="IPR011009">
    <property type="entry name" value="Kinase-like_dom_sf"/>
</dbReference>
<evidence type="ECO:0000259" key="7">
    <source>
        <dbReference type="PROSITE" id="PS50011"/>
    </source>
</evidence>
<dbReference type="Gene3D" id="1.10.287.3700">
    <property type="match status" value="1"/>
</dbReference>
<evidence type="ECO:0000256" key="3">
    <source>
        <dbReference type="ARBA" id="ARBA00022741"/>
    </source>
</evidence>
<evidence type="ECO:0000256" key="6">
    <source>
        <dbReference type="HAMAP-Rule" id="MF_03181"/>
    </source>
</evidence>
<accession>A0AAN7P5Z4</accession>
<dbReference type="GO" id="GO:0008143">
    <property type="term" value="F:poly(A) binding"/>
    <property type="evidence" value="ECO:0007669"/>
    <property type="project" value="TreeGrafter"/>
</dbReference>
<dbReference type="Proteomes" id="UP001353858">
    <property type="component" value="Unassembled WGS sequence"/>
</dbReference>
<protein>
    <recommendedName>
        <fullName evidence="6">PAN2-PAN3 deadenylation complex subunit PAN3</fullName>
    </recommendedName>
    <alternativeName>
        <fullName evidence="6">PAB1P-dependent poly(A)-specific ribonuclease</fullName>
    </alternativeName>
    <alternativeName>
        <fullName evidence="6">Poly(A)-nuclease deadenylation complex subunit 3</fullName>
        <shortName evidence="6">PAN deadenylation complex subunit 3</shortName>
    </alternativeName>
</protein>
<dbReference type="GO" id="GO:0031251">
    <property type="term" value="C:PAN complex"/>
    <property type="evidence" value="ECO:0007669"/>
    <property type="project" value="UniProtKB-UniRule"/>
</dbReference>
<feature type="binding site" evidence="6">
    <location>
        <begin position="363"/>
        <end position="370"/>
    </location>
    <ligand>
        <name>ATP</name>
        <dbReference type="ChEBI" id="CHEBI:30616"/>
    </ligand>
</feature>
<comment type="subcellular location">
    <subcellularLocation>
        <location evidence="6">Cytoplasm</location>
        <location evidence="6">P-body</location>
    </subcellularLocation>
</comment>
<name>A0AAN7P5Z4_9COLE</name>
<dbReference type="Gene3D" id="1.20.5.5160">
    <property type="match status" value="1"/>
</dbReference>
<sequence>METENVKERLNSLLQKKLSENERKTFVLEIQNKMDHPMYVFTPNGIPQESKLATYMNRQSTSTPVATSITQSFAKVAIGSPVNSKKVTPQSPEFVPTNRIVGGGNTSASPNFFNSFPGLSGTTSGPGYQRTVIDSPHSGTVSPHLTPQPSPPLTINNCSPIPHVSLEKPIGTVAVAAYQENVGGTTYFYPTSAENSVSANDSLNSIPGTSSITSSYQVYPGTPSHVTALKSRTGSSSFFIAEDTRMDIYSRNALTLIQPDPEQFPDLPQEVDNYHELCPLEPIPTNPLQKAHLGYQASMYKATHVKTGTRHCLRRIHGFRLQNTKCMTYVDMWKKLIHSNIVQLKEVFTTKSFGDNSMVFVYDYHPGSETLLTKHFSTDPINGYVDPFATDPSAPRPYSHHKNTILRHQQNNKLPETLIWNYIIQLTSALRIIHAAGLACRSLDPTKIIITVGNRLRLSCLGVMDVIMNDTSTASNPLALVQHYQQEDLTSLGKLVLALACKSTMAVQRENISTAIEVVTRTYTTDLRNLIMYLLSPQQRKSVADLMPMIGARFYIQLDSIQSRTDILENEVAKEMENGRLFRLLVKLGSINERPEFNMDGTWSETGDRYMLKLFRDYVFHQVTEDGRPWLDMAHVVQCLNKLDTGVPEKVCLMSRDEQSILVVSYTELKHCLEQSFDEVLNASVPTDNVT</sequence>
<feature type="domain" description="Protein kinase" evidence="7">
    <location>
        <begin position="285"/>
        <end position="555"/>
    </location>
</feature>
<comment type="domain">
    <text evidence="6">The N-terminal zinc finger binds to poly(A) RNA.</text>
</comment>
<keyword evidence="9" id="KW-1185">Reference proteome</keyword>
<dbReference type="PANTHER" id="PTHR12272">
    <property type="entry name" value="DEADENYLATION COMPLEX SUBUNIT PAN3"/>
    <property type="match status" value="1"/>
</dbReference>
<dbReference type="InterPro" id="IPR041332">
    <property type="entry name" value="Pan3_CK"/>
</dbReference>
<keyword evidence="5 6" id="KW-0175">Coiled coil</keyword>
<comment type="domain">
    <text evidence="6">The pseudokinase domain, the coiled-coil (CC), and C-terminal knob domain (CK) form a structural unit (PKC) that forms an extensive high-affinity interaction surface for PAN2.</text>
</comment>
<dbReference type="GO" id="GO:0000932">
    <property type="term" value="C:P-body"/>
    <property type="evidence" value="ECO:0007669"/>
    <property type="project" value="UniProtKB-SubCell"/>
</dbReference>
<proteinExistence type="inferred from homology"/>
<dbReference type="Pfam" id="PF18101">
    <property type="entry name" value="Pan3_CK"/>
    <property type="match status" value="1"/>
</dbReference>
<feature type="region of interest" description="Knob domain" evidence="6">
    <location>
        <begin position="591"/>
        <end position="691"/>
    </location>
</feature>
<comment type="similarity">
    <text evidence="6">Belongs to the protein kinase superfamily. PAN3 family.</text>
</comment>
<evidence type="ECO:0000313" key="9">
    <source>
        <dbReference type="Proteomes" id="UP001353858"/>
    </source>
</evidence>
<reference evidence="9" key="1">
    <citation type="submission" date="2023-01" db="EMBL/GenBank/DDBJ databases">
        <title>Key to firefly adult light organ development and bioluminescence: homeobox transcription factors regulate luciferase expression and transportation to peroxisome.</title>
        <authorList>
            <person name="Fu X."/>
        </authorList>
    </citation>
    <scope>NUCLEOTIDE SEQUENCE [LARGE SCALE GENOMIC DNA]</scope>
</reference>
<dbReference type="GO" id="GO:0004672">
    <property type="term" value="F:protein kinase activity"/>
    <property type="evidence" value="ECO:0007669"/>
    <property type="project" value="InterPro"/>
</dbReference>
<dbReference type="GO" id="GO:0005524">
    <property type="term" value="F:ATP binding"/>
    <property type="evidence" value="ECO:0007669"/>
    <property type="project" value="UniProtKB-UniRule"/>
</dbReference>
<organism evidence="8 9">
    <name type="scientific">Aquatica leii</name>
    <dbReference type="NCBI Taxonomy" id="1421715"/>
    <lineage>
        <taxon>Eukaryota</taxon>
        <taxon>Metazoa</taxon>
        <taxon>Ecdysozoa</taxon>
        <taxon>Arthropoda</taxon>
        <taxon>Hexapoda</taxon>
        <taxon>Insecta</taxon>
        <taxon>Pterygota</taxon>
        <taxon>Neoptera</taxon>
        <taxon>Endopterygota</taxon>
        <taxon>Coleoptera</taxon>
        <taxon>Polyphaga</taxon>
        <taxon>Elateriformia</taxon>
        <taxon>Elateroidea</taxon>
        <taxon>Lampyridae</taxon>
        <taxon>Luciolinae</taxon>
        <taxon>Aquatica</taxon>
    </lineage>
</organism>
<comment type="subunit">
    <text evidence="6">Homodimer. Forms a heterotrimer with a catalytic subunit PAN2 to form the poly(A)-nuclease (PAN) deadenylation complex. Interacts (via PAM-2 motif) with poly(A)-binding protein (via PABC domain), conferring substrate specificity of the enzyme complex.</text>
</comment>
<evidence type="ECO:0000256" key="2">
    <source>
        <dbReference type="ARBA" id="ARBA00022664"/>
    </source>
</evidence>
<dbReference type="Gene3D" id="1.10.510.10">
    <property type="entry name" value="Transferase(Phosphotransferase) domain 1"/>
    <property type="match status" value="1"/>
</dbReference>
<dbReference type="GO" id="GO:0010606">
    <property type="term" value="P:positive regulation of cytoplasmic mRNA processing body assembly"/>
    <property type="evidence" value="ECO:0007669"/>
    <property type="project" value="UniProtKB-UniRule"/>
</dbReference>
<dbReference type="FunFam" id="1.10.510.10:FF:000451">
    <property type="entry name" value="PAN2-PAN3 deadenylation complex subunit PAN3"/>
    <property type="match status" value="1"/>
</dbReference>
<feature type="binding site" evidence="6">
    <location>
        <begin position="446"/>
        <end position="447"/>
    </location>
    <ligand>
        <name>ATP</name>
        <dbReference type="ChEBI" id="CHEBI:30616"/>
    </ligand>
</feature>
<comment type="caution">
    <text evidence="6">Lacks conserved residue(s) required for the propagation of feature annotation.</text>
</comment>
<keyword evidence="1 6" id="KW-0963">Cytoplasm</keyword>
<comment type="caution">
    <text evidence="8">The sequence shown here is derived from an EMBL/GenBank/DDBJ whole genome shotgun (WGS) entry which is preliminary data.</text>
</comment>
<comment type="function">
    <text evidence="6">Regulatory subunit of the poly(A)-nuclease (PAN) deadenylation complex, one of two cytoplasmic mRNA deadenylases involved in general and miRNA-mediated mRNA turnover. PAN specifically shortens poly(A) tails of RNA and the activity is stimulated by poly(A)-binding protein (PABP). PAN deadenylation is followed by rapid degradation of the shortened mRNA tails by the CCR4-NOT complex. Deadenylated mRNAs are then degraded by two alternative mechanisms, namely exosome-mediated 3'-5' exonucleolytic degradation, or deadenlyation-dependent mRNA decaping and subsequent 5'-3' exonucleolytic degradation by XRN1. PAN3 acts as a positive regulator for PAN activity, recruiting the catalytic subunit PAN2 to mRNA via its interaction with RNA and PABP, and to miRNA targets via its interaction with GW182 family proteins.</text>
</comment>
<evidence type="ECO:0000256" key="4">
    <source>
        <dbReference type="ARBA" id="ARBA00022840"/>
    </source>
</evidence>
<feature type="coiled-coil region" evidence="6">
    <location>
        <begin position="552"/>
        <end position="590"/>
    </location>
</feature>
<dbReference type="HAMAP" id="MF_03181">
    <property type="entry name" value="PAN3"/>
    <property type="match status" value="1"/>
</dbReference>
<keyword evidence="4 6" id="KW-0067">ATP-binding</keyword>
<keyword evidence="2 6" id="KW-0507">mRNA processing</keyword>
<dbReference type="FunFam" id="1.10.287.3700:FF:000001">
    <property type="entry name" value="PAN2-PAN3 deadenylation complex subunit PAN3"/>
    <property type="match status" value="1"/>
</dbReference>
<comment type="domain">
    <text evidence="6">Contains a pseudokinase domain. The protein kinase domain is predicted to be catalytically inactive because some of the residues important for catalytic activity are substituted and it lacks the equivalent of the binding site for a peptide substrate. However, it has retained an ATP-binding site and ATP-binding is required for mRNA degradation, stimulating the activity of the PAN2 nuclease in vitro. The nucleotide-binding site is juxtaposed to the RNase active site of PAN2 in the complex and may actually bind nucleosides of a poly(A) RNA rather than ATP, feeding the poly(A)-tail to the active site of the deadenylase and thus increasing the efficiency with which this distributive enzyme degrades oligo(A) RNAs.</text>
</comment>
<dbReference type="InterPro" id="IPR000719">
    <property type="entry name" value="Prot_kinase_dom"/>
</dbReference>